<comment type="function">
    <text evidence="8">Involved in the regulation of the intracellular balance of NAD and NADP, and is a key enzyme in the biosynthesis of NADP. Catalyzes specifically the phosphorylation on 2'-hydroxyl of the adenosine moiety of NAD to yield NADP.</text>
</comment>
<dbReference type="Gene3D" id="2.60.200.30">
    <property type="entry name" value="Probable inorganic polyphosphate/atp-NAD kinase, domain 2"/>
    <property type="match status" value="1"/>
</dbReference>
<comment type="cofactor">
    <cofactor evidence="8">
        <name>a divalent metal cation</name>
        <dbReference type="ChEBI" id="CHEBI:60240"/>
    </cofactor>
</comment>
<evidence type="ECO:0000256" key="4">
    <source>
        <dbReference type="ARBA" id="ARBA00022840"/>
    </source>
</evidence>
<feature type="binding site" evidence="8">
    <location>
        <position position="154"/>
    </location>
    <ligand>
        <name>NAD(+)</name>
        <dbReference type="ChEBI" id="CHEBI:57540"/>
    </ligand>
</feature>
<reference evidence="9 10" key="1">
    <citation type="submission" date="2015-12" db="EMBL/GenBank/DDBJ databases">
        <title>Draft genome sequence of Acidibacillus ferrooxidans ITV001, isolated from a chalcopyrite acid mine drainage site in Brazil.</title>
        <authorList>
            <person name="Dall'Agnol H."/>
            <person name="Nancucheo I."/>
            <person name="Johnson B."/>
            <person name="Oliveira R."/>
            <person name="Leite L."/>
            <person name="Pylro V."/>
            <person name="Nunes G.L."/>
            <person name="Tzotzos G."/>
            <person name="Fernandes G.R."/>
            <person name="Dutra J."/>
            <person name="Orellana S.C."/>
            <person name="Oliveira G."/>
        </authorList>
    </citation>
    <scope>NUCLEOTIDE SEQUENCE [LARGE SCALE GENOMIC DNA]</scope>
    <source>
        <strain evidence="10">ITV01</strain>
    </source>
</reference>
<dbReference type="SUPFAM" id="SSF111331">
    <property type="entry name" value="NAD kinase/diacylglycerol kinase-like"/>
    <property type="match status" value="1"/>
</dbReference>
<dbReference type="GO" id="GO:0019674">
    <property type="term" value="P:NAD+ metabolic process"/>
    <property type="evidence" value="ECO:0007669"/>
    <property type="project" value="InterPro"/>
</dbReference>
<evidence type="ECO:0000256" key="5">
    <source>
        <dbReference type="ARBA" id="ARBA00022857"/>
    </source>
</evidence>
<accession>A0A101XSK9</accession>
<proteinExistence type="inferred from homology"/>
<dbReference type="GO" id="GO:0006741">
    <property type="term" value="P:NADP+ biosynthetic process"/>
    <property type="evidence" value="ECO:0007669"/>
    <property type="project" value="UniProtKB-UniRule"/>
</dbReference>
<feature type="binding site" evidence="8">
    <location>
        <position position="243"/>
    </location>
    <ligand>
        <name>NAD(+)</name>
        <dbReference type="ChEBI" id="CHEBI:57540"/>
    </ligand>
</feature>
<dbReference type="AlphaFoldDB" id="A0A101XSK9"/>
<dbReference type="GO" id="GO:0051287">
    <property type="term" value="F:NAD binding"/>
    <property type="evidence" value="ECO:0007669"/>
    <property type="project" value="UniProtKB-ARBA"/>
</dbReference>
<dbReference type="InterPro" id="IPR017438">
    <property type="entry name" value="ATP-NAD_kinase_N"/>
</dbReference>
<protein>
    <recommendedName>
        <fullName evidence="8">NAD kinase</fullName>
        <ecNumber evidence="8">2.7.1.23</ecNumber>
    </recommendedName>
    <alternativeName>
        <fullName evidence="8">ATP-dependent NAD kinase</fullName>
    </alternativeName>
</protein>
<dbReference type="Gene3D" id="3.40.50.10330">
    <property type="entry name" value="Probable inorganic polyphosphate/atp-NAD kinase, domain 1"/>
    <property type="match status" value="1"/>
</dbReference>
<feature type="active site" description="Proton acceptor" evidence="8">
    <location>
        <position position="69"/>
    </location>
</feature>
<evidence type="ECO:0000256" key="2">
    <source>
        <dbReference type="ARBA" id="ARBA00022741"/>
    </source>
</evidence>
<dbReference type="InterPro" id="IPR016064">
    <property type="entry name" value="NAD/diacylglycerol_kinase_sf"/>
</dbReference>
<sequence length="284" mass="30578">MSHRIGVLCNHTKSNAIEVASRIVQAVKQCGGIVYTDPRCATSLGREDLSMNPEEFADHVDVLFVLGGDGTLLGAARQFSCHEIPMIGINIGHLGFLSEADPGDLEKAVSRVLQGDYTLERRMMIETKVWRDGQCVYKGVGLNDAGIGKGALGRMIGVRVAVDQEVYEEFTGDGLIVSTPTGSTAYSLSCGGPIVLPHLQVILITPICPHKLVARPCVIDANQRVSVTVFANHNDFGLTVDGQVGFALVSGDRIDITRASCDTVLVRLHDQSFFSILQSKLRGD</sequence>
<comment type="caution">
    <text evidence="9">The sequence shown here is derived from an EMBL/GenBank/DDBJ whole genome shotgun (WGS) entry which is preliminary data.</text>
</comment>
<keyword evidence="10" id="KW-1185">Reference proteome</keyword>
<feature type="binding site" evidence="8">
    <location>
        <begin position="69"/>
        <end position="70"/>
    </location>
    <ligand>
        <name>NAD(+)</name>
        <dbReference type="ChEBI" id="CHEBI:57540"/>
    </ligand>
</feature>
<keyword evidence="2 8" id="KW-0547">Nucleotide-binding</keyword>
<feature type="binding site" evidence="8">
    <location>
        <position position="173"/>
    </location>
    <ligand>
        <name>NAD(+)</name>
        <dbReference type="ChEBI" id="CHEBI:57540"/>
    </ligand>
</feature>
<dbReference type="GO" id="GO:0005737">
    <property type="term" value="C:cytoplasm"/>
    <property type="evidence" value="ECO:0007669"/>
    <property type="project" value="UniProtKB-SubCell"/>
</dbReference>
<evidence type="ECO:0000313" key="10">
    <source>
        <dbReference type="Proteomes" id="UP000053557"/>
    </source>
</evidence>
<gene>
    <name evidence="8" type="primary">nadK</name>
    <name evidence="9" type="ORF">ATW55_08220</name>
</gene>
<dbReference type="RefSeq" id="WP_067712643.1">
    <property type="nucleotide sequence ID" value="NZ_LPVJ01000009.1"/>
</dbReference>
<keyword evidence="5 8" id="KW-0521">NADP</keyword>
<comment type="caution">
    <text evidence="8">Lacks conserved residue(s) required for the propagation of feature annotation.</text>
</comment>
<dbReference type="HAMAP" id="MF_00361">
    <property type="entry name" value="NAD_kinase"/>
    <property type="match status" value="1"/>
</dbReference>
<keyword evidence="6 8" id="KW-0520">NAD</keyword>
<comment type="catalytic activity">
    <reaction evidence="7 8">
        <text>NAD(+) + ATP = ADP + NADP(+) + H(+)</text>
        <dbReference type="Rhea" id="RHEA:18629"/>
        <dbReference type="ChEBI" id="CHEBI:15378"/>
        <dbReference type="ChEBI" id="CHEBI:30616"/>
        <dbReference type="ChEBI" id="CHEBI:57540"/>
        <dbReference type="ChEBI" id="CHEBI:58349"/>
        <dbReference type="ChEBI" id="CHEBI:456216"/>
        <dbReference type="EC" id="2.7.1.23"/>
    </reaction>
</comment>
<feature type="binding site" evidence="8">
    <location>
        <begin position="184"/>
        <end position="189"/>
    </location>
    <ligand>
        <name>NAD(+)</name>
        <dbReference type="ChEBI" id="CHEBI:57540"/>
    </ligand>
</feature>
<evidence type="ECO:0000256" key="7">
    <source>
        <dbReference type="ARBA" id="ARBA00047925"/>
    </source>
</evidence>
<dbReference type="Pfam" id="PF01513">
    <property type="entry name" value="NAD_kinase"/>
    <property type="match status" value="1"/>
</dbReference>
<dbReference type="InterPro" id="IPR017437">
    <property type="entry name" value="ATP-NAD_kinase_PpnK-typ_C"/>
</dbReference>
<keyword evidence="8" id="KW-0963">Cytoplasm</keyword>
<evidence type="ECO:0000313" key="9">
    <source>
        <dbReference type="EMBL" id="KUO96792.1"/>
    </source>
</evidence>
<evidence type="ECO:0000256" key="1">
    <source>
        <dbReference type="ARBA" id="ARBA00022679"/>
    </source>
</evidence>
<dbReference type="GO" id="GO:0046872">
    <property type="term" value="F:metal ion binding"/>
    <property type="evidence" value="ECO:0007669"/>
    <property type="project" value="UniProtKB-UniRule"/>
</dbReference>
<dbReference type="EMBL" id="LPVJ01000009">
    <property type="protein sequence ID" value="KUO96792.1"/>
    <property type="molecule type" value="Genomic_DNA"/>
</dbReference>
<feature type="binding site" evidence="8">
    <location>
        <begin position="143"/>
        <end position="144"/>
    </location>
    <ligand>
        <name>NAD(+)</name>
        <dbReference type="ChEBI" id="CHEBI:57540"/>
    </ligand>
</feature>
<evidence type="ECO:0000256" key="6">
    <source>
        <dbReference type="ARBA" id="ARBA00023027"/>
    </source>
</evidence>
<name>A0A101XSK9_9BACL</name>
<dbReference type="Pfam" id="PF20143">
    <property type="entry name" value="NAD_kinase_C"/>
    <property type="match status" value="1"/>
</dbReference>
<evidence type="ECO:0000256" key="8">
    <source>
        <dbReference type="HAMAP-Rule" id="MF_00361"/>
    </source>
</evidence>
<dbReference type="InterPro" id="IPR002504">
    <property type="entry name" value="NADK"/>
</dbReference>
<dbReference type="GO" id="GO:0003951">
    <property type="term" value="F:NAD+ kinase activity"/>
    <property type="evidence" value="ECO:0007669"/>
    <property type="project" value="UniProtKB-UniRule"/>
</dbReference>
<dbReference type="Proteomes" id="UP000053557">
    <property type="component" value="Unassembled WGS sequence"/>
</dbReference>
<dbReference type="PANTHER" id="PTHR20275:SF0">
    <property type="entry name" value="NAD KINASE"/>
    <property type="match status" value="1"/>
</dbReference>
<keyword evidence="1 8" id="KW-0808">Transferase</keyword>
<comment type="similarity">
    <text evidence="8">Belongs to the NAD kinase family.</text>
</comment>
<organism evidence="9 10">
    <name type="scientific">Ferroacidibacillus organovorans</name>
    <dbReference type="NCBI Taxonomy" id="1765683"/>
    <lineage>
        <taxon>Bacteria</taxon>
        <taxon>Bacillati</taxon>
        <taxon>Bacillota</taxon>
        <taxon>Bacilli</taxon>
        <taxon>Bacillales</taxon>
        <taxon>Alicyclobacillaceae</taxon>
        <taxon>Ferroacidibacillus</taxon>
    </lineage>
</organism>
<keyword evidence="4 8" id="KW-0067">ATP-binding</keyword>
<evidence type="ECO:0000256" key="3">
    <source>
        <dbReference type="ARBA" id="ARBA00022777"/>
    </source>
</evidence>
<comment type="subcellular location">
    <subcellularLocation>
        <location evidence="8">Cytoplasm</location>
    </subcellularLocation>
</comment>
<keyword evidence="3 8" id="KW-0418">Kinase</keyword>
<dbReference type="EC" id="2.7.1.23" evidence="8"/>
<dbReference type="GO" id="GO:0005524">
    <property type="term" value="F:ATP binding"/>
    <property type="evidence" value="ECO:0007669"/>
    <property type="project" value="UniProtKB-KW"/>
</dbReference>
<dbReference type="PANTHER" id="PTHR20275">
    <property type="entry name" value="NAD KINASE"/>
    <property type="match status" value="1"/>
</dbReference>